<protein>
    <submittedName>
        <fullName evidence="2">Uncharacterized protein</fullName>
    </submittedName>
</protein>
<feature type="compositionally biased region" description="Polar residues" evidence="1">
    <location>
        <begin position="60"/>
        <end position="72"/>
    </location>
</feature>
<evidence type="ECO:0000256" key="1">
    <source>
        <dbReference type="SAM" id="MobiDB-lite"/>
    </source>
</evidence>
<gene>
    <name evidence="2" type="ORF">THF1D04_60135</name>
</gene>
<dbReference type="Proteomes" id="UP001295420">
    <property type="component" value="Unassembled WGS sequence"/>
</dbReference>
<reference evidence="2" key="1">
    <citation type="submission" date="2022-01" db="EMBL/GenBank/DDBJ databases">
        <authorList>
            <person name="Lagorce A."/>
        </authorList>
    </citation>
    <scope>NUCLEOTIDE SEQUENCE</scope>
    <source>
        <strain evidence="2">Th15_F1_D04</strain>
    </source>
</reference>
<dbReference type="EMBL" id="CAKMTQ010000056">
    <property type="protein sequence ID" value="CAH1540001.1"/>
    <property type="molecule type" value="Genomic_DNA"/>
</dbReference>
<comment type="caution">
    <text evidence="2">The sequence shown here is derived from an EMBL/GenBank/DDBJ whole genome shotgun (WGS) entry which is preliminary data.</text>
</comment>
<organism evidence="2 3">
    <name type="scientific">Vibrio owensii</name>
    <dbReference type="NCBI Taxonomy" id="696485"/>
    <lineage>
        <taxon>Bacteria</taxon>
        <taxon>Pseudomonadati</taxon>
        <taxon>Pseudomonadota</taxon>
        <taxon>Gammaproteobacteria</taxon>
        <taxon>Vibrionales</taxon>
        <taxon>Vibrionaceae</taxon>
        <taxon>Vibrio</taxon>
    </lineage>
</organism>
<evidence type="ECO:0000313" key="3">
    <source>
        <dbReference type="Proteomes" id="UP001295420"/>
    </source>
</evidence>
<name>A0AAU9QDM2_9VIBR</name>
<sequence length="78" mass="8846">MLAIFLTLSSLCSLQLQVHVSELGYIQKPLLFTYHLKAMDAQFLTNAKPKKKPNKLVLNSRKTNNSYKSNNEIKGLLP</sequence>
<evidence type="ECO:0000313" key="2">
    <source>
        <dbReference type="EMBL" id="CAH1540001.1"/>
    </source>
</evidence>
<proteinExistence type="predicted"/>
<accession>A0AAU9QDM2</accession>
<feature type="region of interest" description="Disordered" evidence="1">
    <location>
        <begin position="54"/>
        <end position="78"/>
    </location>
</feature>
<dbReference type="AlphaFoldDB" id="A0AAU9QDM2"/>